<dbReference type="AlphaFoldDB" id="A0A2T7CQ84"/>
<gene>
    <name evidence="2" type="ORF">GQ55_8G227300</name>
</gene>
<feature type="region of interest" description="Disordered" evidence="1">
    <location>
        <begin position="117"/>
        <end position="136"/>
    </location>
</feature>
<sequence>MASAAYMPSAGEPSVLRTTGFRPGRPPSASWGGRGLRVDGLGARSIRTAVLSSLHARDLHATGQGTHDLRATILGARSLCTIGSSGLHAAGQGSHGLRAAGPSALCAAGLCPTGGTSERGIGNGERPEGNSRTGTGNFDLVDAEVC</sequence>
<keyword evidence="3" id="KW-1185">Reference proteome</keyword>
<feature type="region of interest" description="Disordered" evidence="1">
    <location>
        <begin position="1"/>
        <end position="34"/>
    </location>
</feature>
<evidence type="ECO:0000313" key="3">
    <source>
        <dbReference type="Proteomes" id="UP000244336"/>
    </source>
</evidence>
<protein>
    <submittedName>
        <fullName evidence="2">Uncharacterized protein</fullName>
    </submittedName>
</protein>
<evidence type="ECO:0000256" key="1">
    <source>
        <dbReference type="SAM" id="MobiDB-lite"/>
    </source>
</evidence>
<evidence type="ECO:0000313" key="2">
    <source>
        <dbReference type="EMBL" id="PUZ45482.1"/>
    </source>
</evidence>
<dbReference type="EMBL" id="CM009756">
    <property type="protein sequence ID" value="PUZ45482.1"/>
    <property type="molecule type" value="Genomic_DNA"/>
</dbReference>
<proteinExistence type="predicted"/>
<organism evidence="2 3">
    <name type="scientific">Panicum hallii var. hallii</name>
    <dbReference type="NCBI Taxonomy" id="1504633"/>
    <lineage>
        <taxon>Eukaryota</taxon>
        <taxon>Viridiplantae</taxon>
        <taxon>Streptophyta</taxon>
        <taxon>Embryophyta</taxon>
        <taxon>Tracheophyta</taxon>
        <taxon>Spermatophyta</taxon>
        <taxon>Magnoliopsida</taxon>
        <taxon>Liliopsida</taxon>
        <taxon>Poales</taxon>
        <taxon>Poaceae</taxon>
        <taxon>PACMAD clade</taxon>
        <taxon>Panicoideae</taxon>
        <taxon>Panicodae</taxon>
        <taxon>Paniceae</taxon>
        <taxon>Panicinae</taxon>
        <taxon>Panicum</taxon>
        <taxon>Panicum sect. Panicum</taxon>
    </lineage>
</organism>
<dbReference type="Proteomes" id="UP000244336">
    <property type="component" value="Chromosome 8"/>
</dbReference>
<dbReference type="Gramene" id="PUZ45482">
    <property type="protein sequence ID" value="PUZ45482"/>
    <property type="gene ID" value="GQ55_8G227300"/>
</dbReference>
<accession>A0A2T7CQ84</accession>
<reference evidence="2 3" key="1">
    <citation type="submission" date="2018-04" db="EMBL/GenBank/DDBJ databases">
        <title>WGS assembly of Panicum hallii var. hallii HAL2.</title>
        <authorList>
            <person name="Lovell J."/>
            <person name="Jenkins J."/>
            <person name="Lowry D."/>
            <person name="Mamidi S."/>
            <person name="Sreedasyam A."/>
            <person name="Weng X."/>
            <person name="Barry K."/>
            <person name="Bonette J."/>
            <person name="Campitelli B."/>
            <person name="Daum C."/>
            <person name="Gordon S."/>
            <person name="Gould B."/>
            <person name="Lipzen A."/>
            <person name="MacQueen A."/>
            <person name="Palacio-Mejia J."/>
            <person name="Plott C."/>
            <person name="Shakirov E."/>
            <person name="Shu S."/>
            <person name="Yoshinaga Y."/>
            <person name="Zane M."/>
            <person name="Rokhsar D."/>
            <person name="Grimwood J."/>
            <person name="Schmutz J."/>
            <person name="Juenger T."/>
        </authorList>
    </citation>
    <scope>NUCLEOTIDE SEQUENCE [LARGE SCALE GENOMIC DNA]</scope>
    <source>
        <strain evidence="3">cv. HAL2</strain>
    </source>
</reference>
<name>A0A2T7CQ84_9POAL</name>